<reference evidence="2 3" key="1">
    <citation type="submission" date="2018-05" db="EMBL/GenBank/DDBJ databases">
        <title>Kurthia sibirica genome sequence.</title>
        <authorList>
            <person name="Maclea K.S."/>
            <person name="Goen A.E."/>
        </authorList>
    </citation>
    <scope>NUCLEOTIDE SEQUENCE [LARGE SCALE GENOMIC DNA]</scope>
    <source>
        <strain evidence="2 3">ATCC 49154</strain>
    </source>
</reference>
<dbReference type="InterPro" id="IPR035218">
    <property type="entry name" value="DUF5327"/>
</dbReference>
<evidence type="ECO:0000313" key="3">
    <source>
        <dbReference type="Proteomes" id="UP000245938"/>
    </source>
</evidence>
<evidence type="ECO:0000256" key="1">
    <source>
        <dbReference type="SAM" id="MobiDB-lite"/>
    </source>
</evidence>
<sequence>MISYDMIIAEIKQHAATAQTAVSDHEKRESLSAIRALCDLALHTNTTSNTASTVMPTQPQQMQVISNHQTTTPTEGNRLQEKGANGDSIFDF</sequence>
<dbReference type="AlphaFoldDB" id="A0A2U3AH88"/>
<dbReference type="OrthoDB" id="2361717at2"/>
<organism evidence="2 3">
    <name type="scientific">Kurthia sibirica</name>
    <dbReference type="NCBI Taxonomy" id="202750"/>
    <lineage>
        <taxon>Bacteria</taxon>
        <taxon>Bacillati</taxon>
        <taxon>Bacillota</taxon>
        <taxon>Bacilli</taxon>
        <taxon>Bacillales</taxon>
        <taxon>Caryophanaceae</taxon>
        <taxon>Kurthia</taxon>
    </lineage>
</organism>
<protein>
    <submittedName>
        <fullName evidence="2">Uncharacterized protein</fullName>
    </submittedName>
</protein>
<dbReference type="Proteomes" id="UP000245938">
    <property type="component" value="Unassembled WGS sequence"/>
</dbReference>
<dbReference type="RefSeq" id="WP_109307307.1">
    <property type="nucleotide sequence ID" value="NZ_BJUF01000047.1"/>
</dbReference>
<proteinExistence type="predicted"/>
<name>A0A2U3AH88_9BACL</name>
<comment type="caution">
    <text evidence="2">The sequence shown here is derived from an EMBL/GenBank/DDBJ whole genome shotgun (WGS) entry which is preliminary data.</text>
</comment>
<evidence type="ECO:0000313" key="2">
    <source>
        <dbReference type="EMBL" id="PWI23877.1"/>
    </source>
</evidence>
<dbReference type="Pfam" id="PF17261">
    <property type="entry name" value="DUF5327"/>
    <property type="match status" value="1"/>
</dbReference>
<dbReference type="EMBL" id="QFVR01000030">
    <property type="protein sequence ID" value="PWI23877.1"/>
    <property type="molecule type" value="Genomic_DNA"/>
</dbReference>
<feature type="region of interest" description="Disordered" evidence="1">
    <location>
        <begin position="66"/>
        <end position="92"/>
    </location>
</feature>
<keyword evidence="3" id="KW-1185">Reference proteome</keyword>
<accession>A0A2U3AH88</accession>
<feature type="compositionally biased region" description="Polar residues" evidence="1">
    <location>
        <begin position="66"/>
        <end position="77"/>
    </location>
</feature>
<gene>
    <name evidence="2" type="ORF">DEX24_15530</name>
</gene>